<evidence type="ECO:0000256" key="2">
    <source>
        <dbReference type="ARBA" id="ARBA00022475"/>
    </source>
</evidence>
<feature type="transmembrane region" description="Helical" evidence="7">
    <location>
        <begin position="609"/>
        <end position="630"/>
    </location>
</feature>
<feature type="transmembrane region" description="Helical" evidence="7">
    <location>
        <begin position="568"/>
        <end position="589"/>
    </location>
</feature>
<keyword evidence="2" id="KW-1003">Cell membrane</keyword>
<feature type="transmembrane region" description="Helical" evidence="7">
    <location>
        <begin position="651"/>
        <end position="674"/>
    </location>
</feature>
<dbReference type="Proteomes" id="UP001500957">
    <property type="component" value="Unassembled WGS sequence"/>
</dbReference>
<keyword evidence="3 7" id="KW-0812">Transmembrane</keyword>
<keyword evidence="4 7" id="KW-1133">Transmembrane helix</keyword>
<evidence type="ECO:0000313" key="10">
    <source>
        <dbReference type="Proteomes" id="UP001500957"/>
    </source>
</evidence>
<comment type="subcellular location">
    <subcellularLocation>
        <location evidence="1">Cell membrane</location>
        <topology evidence="1">Multi-pass membrane protein</topology>
    </subcellularLocation>
</comment>
<dbReference type="EMBL" id="BAAAHE010000015">
    <property type="protein sequence ID" value="GAA0618454.1"/>
    <property type="molecule type" value="Genomic_DNA"/>
</dbReference>
<evidence type="ECO:0000256" key="1">
    <source>
        <dbReference type="ARBA" id="ARBA00004651"/>
    </source>
</evidence>
<dbReference type="Pfam" id="PF03176">
    <property type="entry name" value="MMPL"/>
    <property type="match status" value="2"/>
</dbReference>
<feature type="compositionally biased region" description="Pro residues" evidence="6">
    <location>
        <begin position="7"/>
        <end position="22"/>
    </location>
</feature>
<dbReference type="InterPro" id="IPR000731">
    <property type="entry name" value="SSD"/>
</dbReference>
<sequence length="755" mass="79505">MAITADPGPPSTAPAPPAPAPPREALRTWGRFVARRPRRVLTAALVAVVAFAALTPVFLARVLGIGYDTPGSESARATAAVEQALGAQEAVLLVLSSTERTSTDPTFTRAMDAALAVVRANDGVVDVPPADLAGRVSPDGRVEYRTVLLSGDAGDRQKTAKELKHDLEELDASPLGGPDIEIGLSGESPFFVDLLHSEEEGLAMAEAIGLPLAMLILFLTLGSILAAGLPVLTGLAGAVVALGVLGAASFWTEFDIFAENGVVMLGIAVGIDYALLIVRRYREERTRAGAEIALATTMATAGRTVVFSGLTVMVALLPMALLDVPTLSKYALAGLLGVAGSVAMALILLPALLAVMGDRALTVRLKRMRERGFEAGGASDRWDRLARWVMKWPAAVLTVGTCVLICAAAPLIDVKQGIDLNVRAYEDEPSVRTLTTLSSAFPGITLGRVEVAVAGDRDAAATAERILAEDSRLTGVAVQELDAESFLVTGNLTVPDDSKAAEDVVKTARTRLDAELGSAADADVGGTTARSIDYADKVLDKTPPIVIATLALCFLLLLVMLRSPVLALKAVIMNLLSIAAAMGLTVWVFQEGNGESLLDFSSPGYLQAWLPLTLFVILFGLSMDYEVFLVTRIREEYLRTGSNTEAIAAGLAKTGGVITSAALIMIAIFGAFMICPAPEIKQLGFGLAAAVLIDATIMRACLVPAFMKLAGGANWWCPRWLDRILPRLEHGEAPTSPALEMSSPLQAGRQRDRAL</sequence>
<evidence type="ECO:0000256" key="3">
    <source>
        <dbReference type="ARBA" id="ARBA00022692"/>
    </source>
</evidence>
<feature type="transmembrane region" description="Helical" evidence="7">
    <location>
        <begin position="290"/>
        <end position="318"/>
    </location>
</feature>
<organism evidence="9 10">
    <name type="scientific">Sporichthya brevicatena</name>
    <dbReference type="NCBI Taxonomy" id="171442"/>
    <lineage>
        <taxon>Bacteria</taxon>
        <taxon>Bacillati</taxon>
        <taxon>Actinomycetota</taxon>
        <taxon>Actinomycetes</taxon>
        <taxon>Sporichthyales</taxon>
        <taxon>Sporichthyaceae</taxon>
        <taxon>Sporichthya</taxon>
    </lineage>
</organism>
<dbReference type="InterPro" id="IPR050545">
    <property type="entry name" value="Mycobact_MmpL"/>
</dbReference>
<feature type="transmembrane region" description="Helical" evidence="7">
    <location>
        <begin position="544"/>
        <end position="561"/>
    </location>
</feature>
<gene>
    <name evidence="9" type="ORF">GCM10009547_20980</name>
</gene>
<feature type="transmembrane region" description="Helical" evidence="7">
    <location>
        <begin position="229"/>
        <end position="251"/>
    </location>
</feature>
<protein>
    <submittedName>
        <fullName evidence="9">MMPL family transporter</fullName>
    </submittedName>
</protein>
<feature type="transmembrane region" description="Helical" evidence="7">
    <location>
        <begin position="257"/>
        <end position="278"/>
    </location>
</feature>
<feature type="region of interest" description="Disordered" evidence="6">
    <location>
        <begin position="735"/>
        <end position="755"/>
    </location>
</feature>
<reference evidence="10" key="1">
    <citation type="journal article" date="2019" name="Int. J. Syst. Evol. Microbiol.">
        <title>The Global Catalogue of Microorganisms (GCM) 10K type strain sequencing project: providing services to taxonomists for standard genome sequencing and annotation.</title>
        <authorList>
            <consortium name="The Broad Institute Genomics Platform"/>
            <consortium name="The Broad Institute Genome Sequencing Center for Infectious Disease"/>
            <person name="Wu L."/>
            <person name="Ma J."/>
        </authorList>
    </citation>
    <scope>NUCLEOTIDE SEQUENCE [LARGE SCALE GENOMIC DNA]</scope>
    <source>
        <strain evidence="10">JCM 10671</strain>
    </source>
</reference>
<dbReference type="Gene3D" id="1.20.1640.10">
    <property type="entry name" value="Multidrug efflux transporter AcrB transmembrane domain"/>
    <property type="match status" value="2"/>
</dbReference>
<evidence type="ECO:0000256" key="4">
    <source>
        <dbReference type="ARBA" id="ARBA00022989"/>
    </source>
</evidence>
<feature type="region of interest" description="Disordered" evidence="6">
    <location>
        <begin position="1"/>
        <end position="23"/>
    </location>
</feature>
<dbReference type="PANTHER" id="PTHR33406">
    <property type="entry name" value="MEMBRANE PROTEIN MJ1562-RELATED"/>
    <property type="match status" value="1"/>
</dbReference>
<proteinExistence type="predicted"/>
<feature type="transmembrane region" description="Helical" evidence="7">
    <location>
        <begin position="392"/>
        <end position="412"/>
    </location>
</feature>
<name>A0ABP3S0U7_9ACTN</name>
<accession>A0ABP3S0U7</accession>
<evidence type="ECO:0000313" key="9">
    <source>
        <dbReference type="EMBL" id="GAA0618454.1"/>
    </source>
</evidence>
<dbReference type="SUPFAM" id="SSF82866">
    <property type="entry name" value="Multidrug efflux transporter AcrB transmembrane domain"/>
    <property type="match status" value="2"/>
</dbReference>
<evidence type="ECO:0000256" key="7">
    <source>
        <dbReference type="SAM" id="Phobius"/>
    </source>
</evidence>
<feature type="transmembrane region" description="Helical" evidence="7">
    <location>
        <begin position="330"/>
        <end position="357"/>
    </location>
</feature>
<comment type="caution">
    <text evidence="9">The sequence shown here is derived from an EMBL/GenBank/DDBJ whole genome shotgun (WGS) entry which is preliminary data.</text>
</comment>
<dbReference type="PROSITE" id="PS50156">
    <property type="entry name" value="SSD"/>
    <property type="match status" value="1"/>
</dbReference>
<dbReference type="RefSeq" id="WP_344604389.1">
    <property type="nucleotide sequence ID" value="NZ_BAAAHE010000015.1"/>
</dbReference>
<feature type="transmembrane region" description="Helical" evidence="7">
    <location>
        <begin position="40"/>
        <end position="63"/>
    </location>
</feature>
<feature type="transmembrane region" description="Helical" evidence="7">
    <location>
        <begin position="680"/>
        <end position="702"/>
    </location>
</feature>
<feature type="domain" description="SSD" evidence="8">
    <location>
        <begin position="265"/>
        <end position="355"/>
    </location>
</feature>
<dbReference type="InterPro" id="IPR004869">
    <property type="entry name" value="MMPL_dom"/>
</dbReference>
<keyword evidence="10" id="KW-1185">Reference proteome</keyword>
<evidence type="ECO:0000259" key="8">
    <source>
        <dbReference type="PROSITE" id="PS50156"/>
    </source>
</evidence>
<keyword evidence="5 7" id="KW-0472">Membrane</keyword>
<dbReference type="PANTHER" id="PTHR33406:SF13">
    <property type="entry name" value="MEMBRANE PROTEIN YDFJ"/>
    <property type="match status" value="1"/>
</dbReference>
<evidence type="ECO:0000256" key="6">
    <source>
        <dbReference type="SAM" id="MobiDB-lite"/>
    </source>
</evidence>
<evidence type="ECO:0000256" key="5">
    <source>
        <dbReference type="ARBA" id="ARBA00023136"/>
    </source>
</evidence>
<feature type="transmembrane region" description="Helical" evidence="7">
    <location>
        <begin position="202"/>
        <end position="222"/>
    </location>
</feature>